<reference evidence="1" key="1">
    <citation type="submission" date="2022-01" db="EMBL/GenBank/DDBJ databases">
        <authorList>
            <person name="Jo J.-H."/>
            <person name="Im W.-T."/>
        </authorList>
    </citation>
    <scope>NUCLEOTIDE SEQUENCE</scope>
    <source>
        <strain evidence="1">NA20</strain>
    </source>
</reference>
<dbReference type="RefSeq" id="WP_237872243.1">
    <property type="nucleotide sequence ID" value="NZ_JAKLTR010000007.1"/>
</dbReference>
<dbReference type="NCBIfam" id="TIGR04183">
    <property type="entry name" value="Por_Secre_tail"/>
    <property type="match status" value="1"/>
</dbReference>
<evidence type="ECO:0000313" key="2">
    <source>
        <dbReference type="Proteomes" id="UP001165367"/>
    </source>
</evidence>
<sequence>MNKLLRFARMSLSVIRILFGSVLLLSSLVNAHSQVGSLGTSVMVTQTNTITGFTVPAGTNRILLVTASDGGTININSVTFNGTPLIKARQVADGFACDAIFVLALGSSASATSGNIVVVSSTASHTAKIISARVFQRVNQSDPLPAASFRTAQNSVTPSVSTLNVPSASGDLVFDIFDSWHNVSGGVRTPGAGQTVTNNSGSVNFGAGNGFGNYSTSTKPGAASVSMAWTTDVHSALIHIAFNIQSSGIVVPVTLLSFTAQYGEENVLLRWETADAVNFSHFEVERSADARQFAPIGSKPSVESANKVQYEYIDQQPAAAYQNPEKLYYRLKLVDKDSSFRYSKTVEITPGRNNRSLELSAYPTIFSDKVYLDGSFPATGNLTLRLSDMTGRTILTRQLSTVNGKLIYTLEDLGRLQKGTYLLQVIQGKEVISRKLLK</sequence>
<dbReference type="Gene3D" id="2.60.40.10">
    <property type="entry name" value="Immunoglobulins"/>
    <property type="match status" value="1"/>
</dbReference>
<dbReference type="Proteomes" id="UP001165367">
    <property type="component" value="Unassembled WGS sequence"/>
</dbReference>
<name>A0ABS9KS48_9BACT</name>
<proteinExistence type="predicted"/>
<protein>
    <submittedName>
        <fullName evidence="1">T9SS type A sorting domain-containing protein</fullName>
    </submittedName>
</protein>
<keyword evidence="2" id="KW-1185">Reference proteome</keyword>
<comment type="caution">
    <text evidence="1">The sequence shown here is derived from an EMBL/GenBank/DDBJ whole genome shotgun (WGS) entry which is preliminary data.</text>
</comment>
<dbReference type="InterPro" id="IPR026444">
    <property type="entry name" value="Secre_tail"/>
</dbReference>
<accession>A0ABS9KS48</accession>
<dbReference type="InterPro" id="IPR013783">
    <property type="entry name" value="Ig-like_fold"/>
</dbReference>
<dbReference type="EMBL" id="JAKLTR010000007">
    <property type="protein sequence ID" value="MCG2615154.1"/>
    <property type="molecule type" value="Genomic_DNA"/>
</dbReference>
<evidence type="ECO:0000313" key="1">
    <source>
        <dbReference type="EMBL" id="MCG2615154.1"/>
    </source>
</evidence>
<gene>
    <name evidence="1" type="ORF">LZZ85_12715</name>
</gene>
<organism evidence="1 2">
    <name type="scientific">Terrimonas ginsenosidimutans</name>
    <dbReference type="NCBI Taxonomy" id="2908004"/>
    <lineage>
        <taxon>Bacteria</taxon>
        <taxon>Pseudomonadati</taxon>
        <taxon>Bacteroidota</taxon>
        <taxon>Chitinophagia</taxon>
        <taxon>Chitinophagales</taxon>
        <taxon>Chitinophagaceae</taxon>
        <taxon>Terrimonas</taxon>
    </lineage>
</organism>